<feature type="compositionally biased region" description="Polar residues" evidence="1">
    <location>
        <begin position="290"/>
        <end position="300"/>
    </location>
</feature>
<comment type="caution">
    <text evidence="2">The sequence shown here is derived from an EMBL/GenBank/DDBJ whole genome shotgun (WGS) entry which is preliminary data.</text>
</comment>
<feature type="region of interest" description="Disordered" evidence="1">
    <location>
        <begin position="290"/>
        <end position="313"/>
    </location>
</feature>
<evidence type="ECO:0000313" key="3">
    <source>
        <dbReference type="Proteomes" id="UP001057455"/>
    </source>
</evidence>
<reference evidence="2" key="1">
    <citation type="submission" date="2019-12" db="EMBL/GenBank/DDBJ databases">
        <title>Genome sequence of Babesia ovis.</title>
        <authorList>
            <person name="Yamagishi J."/>
            <person name="Sevinc F."/>
            <person name="Xuan X."/>
        </authorList>
    </citation>
    <scope>NUCLEOTIDE SEQUENCE</scope>
    <source>
        <strain evidence="2">Selcuk</strain>
    </source>
</reference>
<organism evidence="2 3">
    <name type="scientific">Babesia ovis</name>
    <dbReference type="NCBI Taxonomy" id="5869"/>
    <lineage>
        <taxon>Eukaryota</taxon>
        <taxon>Sar</taxon>
        <taxon>Alveolata</taxon>
        <taxon>Apicomplexa</taxon>
        <taxon>Aconoidasida</taxon>
        <taxon>Piroplasmida</taxon>
        <taxon>Babesiidae</taxon>
        <taxon>Babesia</taxon>
    </lineage>
</organism>
<dbReference type="OrthoDB" id="365300at2759"/>
<evidence type="ECO:0000256" key="1">
    <source>
        <dbReference type="SAM" id="MobiDB-lite"/>
    </source>
</evidence>
<feature type="compositionally biased region" description="Acidic residues" evidence="1">
    <location>
        <begin position="27"/>
        <end position="50"/>
    </location>
</feature>
<name>A0A9W5WW88_BABOV</name>
<keyword evidence="3" id="KW-1185">Reference proteome</keyword>
<feature type="region of interest" description="Disordered" evidence="1">
    <location>
        <begin position="215"/>
        <end position="239"/>
    </location>
</feature>
<gene>
    <name evidence="2" type="ORF">BaOVIS_025410</name>
</gene>
<proteinExistence type="predicted"/>
<protein>
    <submittedName>
        <fullName evidence="2">Alpha-acetolactate decarboxylase, putative</fullName>
    </submittedName>
</protein>
<dbReference type="AlphaFoldDB" id="A0A9W5WW88"/>
<sequence>MKKVVLLTDMLNANHVIPEEDHVNLEESQDSYQEESIDNEDEDEGSDDLGDDRYEDGTPSSAGYNESINDALPDRLNSEKRSSSFRSSFSSTINSFIGYCNLTRNRFKYRFSRSLGVADSSSNLDLSESQYILGAQRFGTQGSKDFEGDSESREKRVLSSVVDAKTSTGTGAQTKLAGLQLPRPTTWTTWKRPDGPKTVKSKAIGRSGVSIKERLTRKAKGSGTKPAVDHDKLTEHRKHSHEQTAICYVLASNKSPISTRIGKGNKNTISFSFKKNGKLLAMRSRCKSTCGNSGSIISSHQGDKSSGDGKTMANLQHDKQQPAADNKDPGCMKCGNVMFASDRFRFPWNRYKRNDGYLNNMFNVTIVNRGSANIYIMKYQSTCKNYMDISPDFGWRRMVEEYSNWGNGNSGTKTRTATCSDETYALRSYMYYRESKKLTHVIGLCELALNIACRALILGVTHGIIDTECVPGFINDIVAKNCGEQYVPQKKRQESMETTVTESEPEQHAMYLKGSLIGLFVPSSIHAILGSKAYKEHMRESKRKYRWKMLGDEQHKESGADSAEPDIYNFLSITNYGWKLIQRSYFDRTFLENNTKTYGKGIIAEKFRQLFARSVNDTFTTTSIYSNAVLCKIKPPQIKNQRAYIYSDVGSVGMNIAEQLYRLEHRQLAREKLPKNTFGFKVKSPNVAVSPCGVKFTIVPEELILNVATMVHEMYITQACLML</sequence>
<feature type="compositionally biased region" description="Polar residues" evidence="1">
    <location>
        <begin position="58"/>
        <end position="68"/>
    </location>
</feature>
<accession>A0A9W5WW88</accession>
<dbReference type="EMBL" id="BLIY01000017">
    <property type="protein sequence ID" value="GFE55137.1"/>
    <property type="molecule type" value="Genomic_DNA"/>
</dbReference>
<evidence type="ECO:0000313" key="2">
    <source>
        <dbReference type="EMBL" id="GFE55137.1"/>
    </source>
</evidence>
<dbReference type="Proteomes" id="UP001057455">
    <property type="component" value="Unassembled WGS sequence"/>
</dbReference>
<feature type="region of interest" description="Disordered" evidence="1">
    <location>
        <begin position="19"/>
        <end position="71"/>
    </location>
</feature>